<reference evidence="4 5" key="1">
    <citation type="journal article" date="2011" name="PLoS Genet.">
        <title>Genomic analysis of the necrotrophic fungal pathogens Sclerotinia sclerotiorum and Botrytis cinerea.</title>
        <authorList>
            <person name="Amselem J."/>
            <person name="Cuomo C.A."/>
            <person name="van Kan J.A."/>
            <person name="Viaud M."/>
            <person name="Benito E.P."/>
            <person name="Couloux A."/>
            <person name="Coutinho P.M."/>
            <person name="de Vries R.P."/>
            <person name="Dyer P.S."/>
            <person name="Fillinger S."/>
            <person name="Fournier E."/>
            <person name="Gout L."/>
            <person name="Hahn M."/>
            <person name="Kohn L."/>
            <person name="Lapalu N."/>
            <person name="Plummer K.M."/>
            <person name="Pradier J.M."/>
            <person name="Quevillon E."/>
            <person name="Sharon A."/>
            <person name="Simon A."/>
            <person name="ten Have A."/>
            <person name="Tudzynski B."/>
            <person name="Tudzynski P."/>
            <person name="Wincker P."/>
            <person name="Andrew M."/>
            <person name="Anthouard V."/>
            <person name="Beever R.E."/>
            <person name="Beffa R."/>
            <person name="Benoit I."/>
            <person name="Bouzid O."/>
            <person name="Brault B."/>
            <person name="Chen Z."/>
            <person name="Choquer M."/>
            <person name="Collemare J."/>
            <person name="Cotton P."/>
            <person name="Danchin E.G."/>
            <person name="Da Silva C."/>
            <person name="Gautier A."/>
            <person name="Giraud C."/>
            <person name="Giraud T."/>
            <person name="Gonzalez C."/>
            <person name="Grossetete S."/>
            <person name="Guldener U."/>
            <person name="Henrissat B."/>
            <person name="Howlett B.J."/>
            <person name="Kodira C."/>
            <person name="Kretschmer M."/>
            <person name="Lappartient A."/>
            <person name="Leroch M."/>
            <person name="Levis C."/>
            <person name="Mauceli E."/>
            <person name="Neuveglise C."/>
            <person name="Oeser B."/>
            <person name="Pearson M."/>
            <person name="Poulain J."/>
            <person name="Poussereau N."/>
            <person name="Quesneville H."/>
            <person name="Rascle C."/>
            <person name="Schumacher J."/>
            <person name="Segurens B."/>
            <person name="Sexton A."/>
            <person name="Silva E."/>
            <person name="Sirven C."/>
            <person name="Soanes D.M."/>
            <person name="Talbot N.J."/>
            <person name="Templeton M."/>
            <person name="Yandava C."/>
            <person name="Yarden O."/>
            <person name="Zeng Q."/>
            <person name="Rollins J.A."/>
            <person name="Lebrun M.H."/>
            <person name="Dickman M."/>
        </authorList>
    </citation>
    <scope>NUCLEOTIDE SEQUENCE [LARGE SCALE GENOMIC DNA]</scope>
    <source>
        <strain evidence="4 5">B05.10</strain>
    </source>
</reference>
<feature type="transmembrane region" description="Helical" evidence="2">
    <location>
        <begin position="248"/>
        <end position="269"/>
    </location>
</feature>
<keyword evidence="2" id="KW-0812">Transmembrane</keyword>
<keyword evidence="5" id="KW-1185">Reference proteome</keyword>
<dbReference type="KEGG" id="bfu:BCIN_15g00240"/>
<reference evidence="4 5" key="3">
    <citation type="journal article" date="2017" name="Mol. Plant Pathol.">
        <title>A gapless genome sequence of the fungus Botrytis cinerea.</title>
        <authorList>
            <person name="Van Kan J.A."/>
            <person name="Stassen J.H."/>
            <person name="Mosbach A."/>
            <person name="Van Der Lee T.A."/>
            <person name="Faino L."/>
            <person name="Farmer A.D."/>
            <person name="Papasotiriou D.G."/>
            <person name="Zhou S."/>
            <person name="Seidl M.F."/>
            <person name="Cottam E."/>
            <person name="Edel D."/>
            <person name="Hahn M."/>
            <person name="Schwartz D.C."/>
            <person name="Dietrich R.A."/>
            <person name="Widdison S."/>
            <person name="Scalliet G."/>
        </authorList>
    </citation>
    <scope>NUCLEOTIDE SEQUENCE [LARGE SCALE GENOMIC DNA]</scope>
    <source>
        <strain evidence="4 5">B05.10</strain>
    </source>
</reference>
<proteinExistence type="predicted"/>
<evidence type="ECO:0000313" key="5">
    <source>
        <dbReference type="Proteomes" id="UP000001798"/>
    </source>
</evidence>
<sequence length="471" mass="50935">MHLPRFIAAALAVRQSVMVLPSSYCSPDCPTCRIEALAFNSTTSCAENSAFITSCGNCQTCVLTYSIENPDVSTDQQEIIPLISAQLNKCINTPGGEEVQQYALQASNLTALHSRIVGNGSSTTSGATATKTSSSTTTGLVNLVTTPASSWTEGLMSDSGDWTTVLSTATWASAYFSALSEASISAMKASSHSRISITSISSTPTLNSTSTLSPTPTAPTTNSETNGTFNSTIPLTTASSTAPLNKTWIIGPVIGSLLGMSTVFIVIFFTRRKQHREFLFQQQLLRSRHIPIDIELYKEFGGLNSPASTSSHNSYGDVYSGTGGKAQLHGESMEMRELQGREIMAPVELPAREPVGSELLTPIGKSFKTKRKRAASPALPLGSTGSEGSGEQRYERRETNIGILNLPRIILPEGNANRERDEEEENDEDEIVEEVEWPLPMSPLQAMFKKTEMRDGKADADEVRHETYYHP</sequence>
<organism evidence="4 5">
    <name type="scientific">Botryotinia fuckeliana (strain B05.10)</name>
    <name type="common">Noble rot fungus</name>
    <name type="synonym">Botrytis cinerea</name>
    <dbReference type="NCBI Taxonomy" id="332648"/>
    <lineage>
        <taxon>Eukaryota</taxon>
        <taxon>Fungi</taxon>
        <taxon>Dikarya</taxon>
        <taxon>Ascomycota</taxon>
        <taxon>Pezizomycotina</taxon>
        <taxon>Leotiomycetes</taxon>
        <taxon>Helotiales</taxon>
        <taxon>Sclerotiniaceae</taxon>
        <taxon>Botrytis</taxon>
    </lineage>
</organism>
<dbReference type="RefSeq" id="XP_001548792.1">
    <property type="nucleotide sequence ID" value="XM_001548742.2"/>
</dbReference>
<name>A0A384K480_BOTFB</name>
<keyword evidence="2" id="KW-1133">Transmembrane helix</keyword>
<protein>
    <submittedName>
        <fullName evidence="4">Uncharacterized protein</fullName>
    </submittedName>
</protein>
<feature type="chain" id="PRO_5016996243" evidence="3">
    <location>
        <begin position="26"/>
        <end position="471"/>
    </location>
</feature>
<feature type="region of interest" description="Disordered" evidence="1">
    <location>
        <begin position="366"/>
        <end position="399"/>
    </location>
</feature>
<keyword evidence="3" id="KW-0732">Signal</keyword>
<dbReference type="Proteomes" id="UP000001798">
    <property type="component" value="Chromosome 15"/>
</dbReference>
<gene>
    <name evidence="4" type="ORF">BCIN_15g00240</name>
</gene>
<accession>A0A384K480</accession>
<dbReference type="AlphaFoldDB" id="A0A384K480"/>
<dbReference type="EMBL" id="CP009819">
    <property type="protein sequence ID" value="ATZ57444.1"/>
    <property type="molecule type" value="Genomic_DNA"/>
</dbReference>
<reference evidence="4 5" key="2">
    <citation type="journal article" date="2012" name="Eukaryot. Cell">
        <title>Genome update of Botrytis cinerea strains B05.10 and T4.</title>
        <authorList>
            <person name="Staats M."/>
            <person name="van Kan J.A."/>
        </authorList>
    </citation>
    <scope>NUCLEOTIDE SEQUENCE [LARGE SCALE GENOMIC DNA]</scope>
    <source>
        <strain evidence="4 5">B05.10</strain>
    </source>
</reference>
<evidence type="ECO:0000256" key="3">
    <source>
        <dbReference type="SAM" id="SignalP"/>
    </source>
</evidence>
<feature type="signal peptide" evidence="3">
    <location>
        <begin position="1"/>
        <end position="25"/>
    </location>
</feature>
<feature type="region of interest" description="Disordered" evidence="1">
    <location>
        <begin position="451"/>
        <end position="471"/>
    </location>
</feature>
<feature type="compositionally biased region" description="Low complexity" evidence="1">
    <location>
        <begin position="204"/>
        <end position="226"/>
    </location>
</feature>
<dbReference type="OrthoDB" id="5414836at2759"/>
<feature type="region of interest" description="Disordered" evidence="1">
    <location>
        <begin position="204"/>
        <end position="234"/>
    </location>
</feature>
<evidence type="ECO:0000256" key="2">
    <source>
        <dbReference type="SAM" id="Phobius"/>
    </source>
</evidence>
<dbReference type="OMA" id="PKEMANT"/>
<evidence type="ECO:0000256" key="1">
    <source>
        <dbReference type="SAM" id="MobiDB-lite"/>
    </source>
</evidence>
<keyword evidence="2" id="KW-0472">Membrane</keyword>
<dbReference type="GeneID" id="5429252"/>
<dbReference type="VEuPathDB" id="FungiDB:Bcin15g00240"/>
<evidence type="ECO:0000313" key="4">
    <source>
        <dbReference type="EMBL" id="ATZ57444.1"/>
    </source>
</evidence>
<feature type="compositionally biased region" description="Basic and acidic residues" evidence="1">
    <location>
        <begin position="390"/>
        <end position="399"/>
    </location>
</feature>